<evidence type="ECO:0000256" key="2">
    <source>
        <dbReference type="ARBA" id="ARBA00023015"/>
    </source>
</evidence>
<dbReference type="Gene3D" id="3.40.190.10">
    <property type="entry name" value="Periplasmic binding protein-like II"/>
    <property type="match status" value="2"/>
</dbReference>
<dbReference type="InterPro" id="IPR036390">
    <property type="entry name" value="WH_DNA-bd_sf"/>
</dbReference>
<feature type="domain" description="HTH lysR-type" evidence="5">
    <location>
        <begin position="47"/>
        <end position="104"/>
    </location>
</feature>
<dbReference type="GO" id="GO:0043565">
    <property type="term" value="F:sequence-specific DNA binding"/>
    <property type="evidence" value="ECO:0007669"/>
    <property type="project" value="TreeGrafter"/>
</dbReference>
<dbReference type="Pfam" id="PF03466">
    <property type="entry name" value="LysR_substrate"/>
    <property type="match status" value="1"/>
</dbReference>
<sequence>MIIPHLRERGEPPFYHLAPFYKINLLLSLLFYKPHQLTDGGPMARPLYLQYLPAFEAAATLGSIRGAAEALNLSPSAISLQLKKLGEATEIVLFEKSGRNVVLTQAGREFSNAVALTLSQLESIARASRVKNFGDQPASLAVSLPAALGIAWLTEAVVEFAESRNIPNLTINEASAASGVDWEVNDLAVVYDNPPFPGKTWRRLSEVRLRPVCSPILFPRLDLQHRDRKLNGITLLHEDQGEEWAKWALAARVDLQGSGRVRVRCVAQAVASAVQGRGIALVSDVLTRNHLSEGRLIRPFPTSINAACEYYILWPKDRDEDLTVRSFVRCLLDHLPPLR</sequence>
<organism evidence="6 7">
    <name type="scientific">Caballeronia sordidicola</name>
    <name type="common">Burkholderia sordidicola</name>
    <dbReference type="NCBI Taxonomy" id="196367"/>
    <lineage>
        <taxon>Bacteria</taxon>
        <taxon>Pseudomonadati</taxon>
        <taxon>Pseudomonadota</taxon>
        <taxon>Betaproteobacteria</taxon>
        <taxon>Burkholderiales</taxon>
        <taxon>Burkholderiaceae</taxon>
        <taxon>Caballeronia</taxon>
    </lineage>
</organism>
<name>A0A226WUD0_CABSO</name>
<dbReference type="InterPro" id="IPR036388">
    <property type="entry name" value="WH-like_DNA-bd_sf"/>
</dbReference>
<dbReference type="EMBL" id="MTHB01000214">
    <property type="protein sequence ID" value="OXC74459.1"/>
    <property type="molecule type" value="Genomic_DNA"/>
</dbReference>
<dbReference type="InterPro" id="IPR005119">
    <property type="entry name" value="LysR_subst-bd"/>
</dbReference>
<dbReference type="Gene3D" id="1.10.10.10">
    <property type="entry name" value="Winged helix-like DNA-binding domain superfamily/Winged helix DNA-binding domain"/>
    <property type="match status" value="1"/>
</dbReference>
<keyword evidence="4" id="KW-0804">Transcription</keyword>
<dbReference type="InterPro" id="IPR000847">
    <property type="entry name" value="LysR_HTH_N"/>
</dbReference>
<evidence type="ECO:0000256" key="1">
    <source>
        <dbReference type="ARBA" id="ARBA00009437"/>
    </source>
</evidence>
<dbReference type="PANTHER" id="PTHR30537">
    <property type="entry name" value="HTH-TYPE TRANSCRIPTIONAL REGULATOR"/>
    <property type="match status" value="1"/>
</dbReference>
<dbReference type="Proteomes" id="UP000214720">
    <property type="component" value="Unassembled WGS sequence"/>
</dbReference>
<evidence type="ECO:0000313" key="7">
    <source>
        <dbReference type="Proteomes" id="UP000214720"/>
    </source>
</evidence>
<dbReference type="InterPro" id="IPR058163">
    <property type="entry name" value="LysR-type_TF_proteobact-type"/>
</dbReference>
<gene>
    <name evidence="6" type="ORF">BSU04_31850</name>
</gene>
<dbReference type="PROSITE" id="PS50931">
    <property type="entry name" value="HTH_LYSR"/>
    <property type="match status" value="1"/>
</dbReference>
<comment type="caution">
    <text evidence="6">The sequence shown here is derived from an EMBL/GenBank/DDBJ whole genome shotgun (WGS) entry which is preliminary data.</text>
</comment>
<dbReference type="RefSeq" id="WP_218827370.1">
    <property type="nucleotide sequence ID" value="NZ_MTHB01000214.1"/>
</dbReference>
<dbReference type="Pfam" id="PF00126">
    <property type="entry name" value="HTH_1"/>
    <property type="match status" value="1"/>
</dbReference>
<evidence type="ECO:0000256" key="3">
    <source>
        <dbReference type="ARBA" id="ARBA00023125"/>
    </source>
</evidence>
<dbReference type="GO" id="GO:0003700">
    <property type="term" value="F:DNA-binding transcription factor activity"/>
    <property type="evidence" value="ECO:0007669"/>
    <property type="project" value="InterPro"/>
</dbReference>
<evidence type="ECO:0000259" key="5">
    <source>
        <dbReference type="PROSITE" id="PS50931"/>
    </source>
</evidence>
<dbReference type="PANTHER" id="PTHR30537:SF79">
    <property type="entry name" value="TRANSCRIPTIONAL REGULATOR-RELATED"/>
    <property type="match status" value="1"/>
</dbReference>
<evidence type="ECO:0000256" key="4">
    <source>
        <dbReference type="ARBA" id="ARBA00023163"/>
    </source>
</evidence>
<comment type="similarity">
    <text evidence="1">Belongs to the LysR transcriptional regulatory family.</text>
</comment>
<protein>
    <submittedName>
        <fullName evidence="6">Glycine cleavage system transcriptional activator</fullName>
    </submittedName>
</protein>
<proteinExistence type="inferred from homology"/>
<accession>A0A226WUD0</accession>
<dbReference type="AlphaFoldDB" id="A0A226WUD0"/>
<keyword evidence="3" id="KW-0238">DNA-binding</keyword>
<dbReference type="SUPFAM" id="SSF53850">
    <property type="entry name" value="Periplasmic binding protein-like II"/>
    <property type="match status" value="1"/>
</dbReference>
<reference evidence="7" key="1">
    <citation type="submission" date="2017-01" db="EMBL/GenBank/DDBJ databases">
        <title>Genome Analysis of Deinococcus marmoris KOPRI26562.</title>
        <authorList>
            <person name="Kim J.H."/>
            <person name="Oh H.-M."/>
        </authorList>
    </citation>
    <scope>NUCLEOTIDE SEQUENCE [LARGE SCALE GENOMIC DNA]</scope>
    <source>
        <strain evidence="7">PAMC 26633</strain>
    </source>
</reference>
<keyword evidence="2" id="KW-0805">Transcription regulation</keyword>
<dbReference type="SUPFAM" id="SSF46785">
    <property type="entry name" value="Winged helix' DNA-binding domain"/>
    <property type="match status" value="1"/>
</dbReference>
<dbReference type="GO" id="GO:0006351">
    <property type="term" value="P:DNA-templated transcription"/>
    <property type="evidence" value="ECO:0007669"/>
    <property type="project" value="TreeGrafter"/>
</dbReference>
<evidence type="ECO:0000313" key="6">
    <source>
        <dbReference type="EMBL" id="OXC74459.1"/>
    </source>
</evidence>